<proteinExistence type="predicted"/>
<protein>
    <submittedName>
        <fullName evidence="4">Acetyltransferase (GNAT) family protein</fullName>
    </submittedName>
</protein>
<evidence type="ECO:0000313" key="5">
    <source>
        <dbReference type="Proteomes" id="UP000198953"/>
    </source>
</evidence>
<organism evidence="4 5">
    <name type="scientific">Nonomuraea pusilla</name>
    <dbReference type="NCBI Taxonomy" id="46177"/>
    <lineage>
        <taxon>Bacteria</taxon>
        <taxon>Bacillati</taxon>
        <taxon>Actinomycetota</taxon>
        <taxon>Actinomycetes</taxon>
        <taxon>Streptosporangiales</taxon>
        <taxon>Streptosporangiaceae</taxon>
        <taxon>Nonomuraea</taxon>
    </lineage>
</organism>
<dbReference type="InterPro" id="IPR000182">
    <property type="entry name" value="GNAT_dom"/>
</dbReference>
<dbReference type="PROSITE" id="PS51186">
    <property type="entry name" value="GNAT"/>
    <property type="match status" value="2"/>
</dbReference>
<dbReference type="EMBL" id="FOBF01000006">
    <property type="protein sequence ID" value="SEL72372.1"/>
    <property type="molecule type" value="Genomic_DNA"/>
</dbReference>
<keyword evidence="5" id="KW-1185">Reference proteome</keyword>
<feature type="domain" description="N-acetyltransferase" evidence="3">
    <location>
        <begin position="1"/>
        <end position="158"/>
    </location>
</feature>
<evidence type="ECO:0000256" key="2">
    <source>
        <dbReference type="ARBA" id="ARBA00023315"/>
    </source>
</evidence>
<evidence type="ECO:0000313" key="4">
    <source>
        <dbReference type="EMBL" id="SEL72372.1"/>
    </source>
</evidence>
<sequence>MSRRITPLADPVPGPASHRLAWLAADAAGVPVGSAFLRLFTREGQDHLAELEIAVHPAERRKGVGSELLERAVAEAREQGRRRVVAGTAADTPGDAFLAARGFAKVLGLTFARLDLSQAAQAAQADADAVAARARPGYRLRAWEGVVPDELAETFTASRRAMDDMQVEDADFGVVVWDVERVRAAARAVAERGDLLHTVVAVDESDGSIAGFTEMVVPGDGEGDGRHYGTGVLPEHRGRGLARWMKTESVRWARERHPRLSGLLTDTADGNAAMRAVNDSLGYRPTHRELRYQLDL</sequence>
<dbReference type="PANTHER" id="PTHR43877">
    <property type="entry name" value="AMINOALKYLPHOSPHONATE N-ACETYLTRANSFERASE-RELATED-RELATED"/>
    <property type="match status" value="1"/>
</dbReference>
<feature type="domain" description="N-acetyltransferase" evidence="3">
    <location>
        <begin position="160"/>
        <end position="296"/>
    </location>
</feature>
<gene>
    <name evidence="4" type="ORF">SAMN05660976_03220</name>
</gene>
<dbReference type="PANTHER" id="PTHR43877:SF1">
    <property type="entry name" value="ACETYLTRANSFERASE"/>
    <property type="match status" value="1"/>
</dbReference>
<dbReference type="OrthoDB" id="4119890at2"/>
<dbReference type="InterPro" id="IPR050832">
    <property type="entry name" value="Bact_Acetyltransf"/>
</dbReference>
<name>A0A1H7SIA6_9ACTN</name>
<reference evidence="4 5" key="1">
    <citation type="submission" date="2016-10" db="EMBL/GenBank/DDBJ databases">
        <authorList>
            <person name="de Groot N.N."/>
        </authorList>
    </citation>
    <scope>NUCLEOTIDE SEQUENCE [LARGE SCALE GENOMIC DNA]</scope>
    <source>
        <strain evidence="4 5">DSM 43357</strain>
    </source>
</reference>
<dbReference type="Gene3D" id="3.40.630.30">
    <property type="match status" value="1"/>
</dbReference>
<dbReference type="Pfam" id="PF00583">
    <property type="entry name" value="Acetyltransf_1"/>
    <property type="match status" value="2"/>
</dbReference>
<dbReference type="CDD" id="cd04301">
    <property type="entry name" value="NAT_SF"/>
    <property type="match status" value="2"/>
</dbReference>
<keyword evidence="2" id="KW-0012">Acyltransferase</keyword>
<dbReference type="SUPFAM" id="SSF55729">
    <property type="entry name" value="Acyl-CoA N-acyltransferases (Nat)"/>
    <property type="match status" value="2"/>
</dbReference>
<dbReference type="AlphaFoldDB" id="A0A1H7SIA6"/>
<evidence type="ECO:0000256" key="1">
    <source>
        <dbReference type="ARBA" id="ARBA00022679"/>
    </source>
</evidence>
<dbReference type="GO" id="GO:0016747">
    <property type="term" value="F:acyltransferase activity, transferring groups other than amino-acyl groups"/>
    <property type="evidence" value="ECO:0007669"/>
    <property type="project" value="InterPro"/>
</dbReference>
<dbReference type="STRING" id="46177.SAMN05660976_03220"/>
<dbReference type="RefSeq" id="WP_091101105.1">
    <property type="nucleotide sequence ID" value="NZ_FOBF01000006.1"/>
</dbReference>
<accession>A0A1H7SIA6</accession>
<keyword evidence="1 4" id="KW-0808">Transferase</keyword>
<dbReference type="Proteomes" id="UP000198953">
    <property type="component" value="Unassembled WGS sequence"/>
</dbReference>
<dbReference type="InterPro" id="IPR016181">
    <property type="entry name" value="Acyl_CoA_acyltransferase"/>
</dbReference>
<evidence type="ECO:0000259" key="3">
    <source>
        <dbReference type="PROSITE" id="PS51186"/>
    </source>
</evidence>